<proteinExistence type="predicted"/>
<dbReference type="AlphaFoldDB" id="A0A2J6QLF4"/>
<dbReference type="Proteomes" id="UP000235672">
    <property type="component" value="Unassembled WGS sequence"/>
</dbReference>
<accession>A0A2J6QLF4</accession>
<dbReference type="EMBL" id="KZ613466">
    <property type="protein sequence ID" value="PMD27085.1"/>
    <property type="molecule type" value="Genomic_DNA"/>
</dbReference>
<evidence type="ECO:0000313" key="3">
    <source>
        <dbReference type="Proteomes" id="UP000235672"/>
    </source>
</evidence>
<keyword evidence="3" id="KW-1185">Reference proteome</keyword>
<protein>
    <submittedName>
        <fullName evidence="2">Uncharacterized protein</fullName>
    </submittedName>
</protein>
<evidence type="ECO:0000256" key="1">
    <source>
        <dbReference type="SAM" id="MobiDB-lite"/>
    </source>
</evidence>
<gene>
    <name evidence="2" type="ORF">NA56DRAFT_697240</name>
</gene>
<reference evidence="2 3" key="1">
    <citation type="submission" date="2016-05" db="EMBL/GenBank/DDBJ databases">
        <title>A degradative enzymes factory behind the ericoid mycorrhizal symbiosis.</title>
        <authorList>
            <consortium name="DOE Joint Genome Institute"/>
            <person name="Martino E."/>
            <person name="Morin E."/>
            <person name="Grelet G."/>
            <person name="Kuo A."/>
            <person name="Kohler A."/>
            <person name="Daghino S."/>
            <person name="Barry K."/>
            <person name="Choi C."/>
            <person name="Cichocki N."/>
            <person name="Clum A."/>
            <person name="Copeland A."/>
            <person name="Hainaut M."/>
            <person name="Haridas S."/>
            <person name="Labutti K."/>
            <person name="Lindquist E."/>
            <person name="Lipzen A."/>
            <person name="Khouja H.-R."/>
            <person name="Murat C."/>
            <person name="Ohm R."/>
            <person name="Olson A."/>
            <person name="Spatafora J."/>
            <person name="Veneault-Fourrey C."/>
            <person name="Henrissat B."/>
            <person name="Grigoriev I."/>
            <person name="Martin F."/>
            <person name="Perotto S."/>
        </authorList>
    </citation>
    <scope>NUCLEOTIDE SEQUENCE [LARGE SCALE GENOMIC DNA]</scope>
    <source>
        <strain evidence="2 3">UAMH 7357</strain>
    </source>
</reference>
<feature type="region of interest" description="Disordered" evidence="1">
    <location>
        <begin position="1"/>
        <end position="53"/>
    </location>
</feature>
<feature type="compositionally biased region" description="Basic and acidic residues" evidence="1">
    <location>
        <begin position="1"/>
        <end position="30"/>
    </location>
</feature>
<sequence>MLDTGKGKGKEIVKETKDDIEKEVENENKGDMNTLLREGVFRPGGTFTREDFP</sequence>
<organism evidence="2 3">
    <name type="scientific">Hyaloscypha hepaticicola</name>
    <dbReference type="NCBI Taxonomy" id="2082293"/>
    <lineage>
        <taxon>Eukaryota</taxon>
        <taxon>Fungi</taxon>
        <taxon>Dikarya</taxon>
        <taxon>Ascomycota</taxon>
        <taxon>Pezizomycotina</taxon>
        <taxon>Leotiomycetes</taxon>
        <taxon>Helotiales</taxon>
        <taxon>Hyaloscyphaceae</taxon>
        <taxon>Hyaloscypha</taxon>
    </lineage>
</organism>
<name>A0A2J6QLF4_9HELO</name>
<evidence type="ECO:0000313" key="2">
    <source>
        <dbReference type="EMBL" id="PMD27085.1"/>
    </source>
</evidence>